<dbReference type="EMBL" id="CAJOBA010008227">
    <property type="protein sequence ID" value="CAF3823322.1"/>
    <property type="molecule type" value="Genomic_DNA"/>
</dbReference>
<dbReference type="SUPFAM" id="SSF52200">
    <property type="entry name" value="Toll/Interleukin receptor TIR domain"/>
    <property type="match status" value="1"/>
</dbReference>
<protein>
    <recommendedName>
        <fullName evidence="1">TIR domain-containing protein</fullName>
    </recommendedName>
</protein>
<dbReference type="AlphaFoldDB" id="A0A8S2JUM0"/>
<evidence type="ECO:0000313" key="2">
    <source>
        <dbReference type="EMBL" id="CAF1057367.1"/>
    </source>
</evidence>
<evidence type="ECO:0000313" key="4">
    <source>
        <dbReference type="Proteomes" id="UP000682733"/>
    </source>
</evidence>
<proteinExistence type="predicted"/>
<comment type="caution">
    <text evidence="3">The sequence shown here is derived from an EMBL/GenBank/DDBJ whole genome shotgun (WGS) entry which is preliminary data.</text>
</comment>
<dbReference type="PANTHER" id="PTHR46270:SF2">
    <property type="entry name" value="TIR DOMAIN-CONTAINING PROTEIN"/>
    <property type="match status" value="1"/>
</dbReference>
<evidence type="ECO:0000259" key="1">
    <source>
        <dbReference type="PROSITE" id="PS50104"/>
    </source>
</evidence>
<dbReference type="PANTHER" id="PTHR46270">
    <property type="entry name" value="ARMADILLO-TYPE FOLD-RELATED"/>
    <property type="match status" value="1"/>
</dbReference>
<dbReference type="EMBL" id="CAJNOK010008215">
    <property type="protein sequence ID" value="CAF1057367.1"/>
    <property type="molecule type" value="Genomic_DNA"/>
</dbReference>
<evidence type="ECO:0000313" key="3">
    <source>
        <dbReference type="EMBL" id="CAF3823322.1"/>
    </source>
</evidence>
<name>A0A8S2JUM0_9BILA</name>
<dbReference type="Gene3D" id="3.40.50.10140">
    <property type="entry name" value="Toll/interleukin-1 receptor homology (TIR) domain"/>
    <property type="match status" value="1"/>
</dbReference>
<dbReference type="Proteomes" id="UP000677228">
    <property type="component" value="Unassembled WGS sequence"/>
</dbReference>
<sequence length="972" mass="112058">MAEIESTSNPIVQRDTILELILQIKGLLTEEYSLGSIQYLSNLLSDLNSQLGNIDDDSSLLDVLTRKSILVSLEATEINIIRQIIEKLAPNSSLITTILEILQKQLFIDMELHSDANDRYFEIAIEYLDSHPNIDYLNNQEQFNDNARFVFELFLKLISALASRALHNIATQSYSMFVSDSNENSFFDDTHRTLLNAVIPYIDNYFSSSTIEPNKSYFAIQYVIKLLQNLTDKSSLVPYFVEANYPQAILKWIASDDLDKHSYEIWLRLISLVSNTARNPLGAQALNRLNAISILNDFKSKYSSTITKKHEDILALYYMTYASLLDPEELKNHGDTSMYTVINYIINKINEAFNSPKLRTSQCHVTEFLTALSKLAINDKCTQYILNSVKVNNENAFDFFMNKFIEYTTMIVEDKSIVDLWELVCSTLFNIFWSFSFQKDWQEKLSANEDFVKIVKEAAYQPSVIRLASMAKRLAVKIGLHNTSASVAEPVSNRISEIKNAAKGILSNLDTGLDLLTPEIPPDENDTEMSVMVSYSHSDATFCKRLVSSLKDKIDDVWVDYEKLESNDCWEDIANAITQAKLIIMIVTEHYCASKSCRREATHIDRRSKNIIPIYLSRYKPEEWLDIRIGNATYVRFNEDTYDESLGKLFELIFINERQLSIDPTKDRVSNFYPETEAVSDAPEPLTPNVQMKFRFPSVSPHFYQKSIHDWTSDDVKQWFLHEKLSPALCDLYSFSNGDALLAYTKLVLSDKSKLSQEYNTLSKRLNSDAFYLDHFAKFISAAENLMSQFDTRTIDTWSQDDIQRWFIEKNLPVYLCSMYRFSNGKELLMYAEMKHDQEYEKLKTRVEEKFGKTLYLDEYAKLMSALAELTENAKNEKIKTNVIFNNNNYVKDDTMFIKVTVDFADMPKMIAPYTFNLNLRLPHAIQEQMIEQEIKRRQRANSVMVSASVRNESTCSESLTSQEAVDAESYF</sequence>
<feature type="domain" description="TIR" evidence="1">
    <location>
        <begin position="527"/>
        <end position="661"/>
    </location>
</feature>
<dbReference type="Pfam" id="PF13676">
    <property type="entry name" value="TIR_2"/>
    <property type="match status" value="1"/>
</dbReference>
<gene>
    <name evidence="2" type="ORF">OVA965_LOCUS17240</name>
    <name evidence="3" type="ORF">TMI583_LOCUS17248</name>
</gene>
<dbReference type="InterPro" id="IPR035897">
    <property type="entry name" value="Toll_tir_struct_dom_sf"/>
</dbReference>
<dbReference type="Proteomes" id="UP000682733">
    <property type="component" value="Unassembled WGS sequence"/>
</dbReference>
<dbReference type="GO" id="GO:0007165">
    <property type="term" value="P:signal transduction"/>
    <property type="evidence" value="ECO:0007669"/>
    <property type="project" value="InterPro"/>
</dbReference>
<organism evidence="3 4">
    <name type="scientific">Didymodactylos carnosus</name>
    <dbReference type="NCBI Taxonomy" id="1234261"/>
    <lineage>
        <taxon>Eukaryota</taxon>
        <taxon>Metazoa</taxon>
        <taxon>Spiralia</taxon>
        <taxon>Gnathifera</taxon>
        <taxon>Rotifera</taxon>
        <taxon>Eurotatoria</taxon>
        <taxon>Bdelloidea</taxon>
        <taxon>Philodinida</taxon>
        <taxon>Philodinidae</taxon>
        <taxon>Didymodactylos</taxon>
    </lineage>
</organism>
<dbReference type="SMART" id="SM00255">
    <property type="entry name" value="TIR"/>
    <property type="match status" value="1"/>
</dbReference>
<dbReference type="PROSITE" id="PS50104">
    <property type="entry name" value="TIR"/>
    <property type="match status" value="1"/>
</dbReference>
<accession>A0A8S2JUM0</accession>
<reference evidence="3" key="1">
    <citation type="submission" date="2021-02" db="EMBL/GenBank/DDBJ databases">
        <authorList>
            <person name="Nowell W R."/>
        </authorList>
    </citation>
    <scope>NUCLEOTIDE SEQUENCE</scope>
</reference>
<dbReference type="InterPro" id="IPR000157">
    <property type="entry name" value="TIR_dom"/>
</dbReference>